<dbReference type="SMART" id="SM00155">
    <property type="entry name" value="PLDc"/>
    <property type="match status" value="2"/>
</dbReference>
<organism evidence="15 16">
    <name type="scientific">Clostridium intestinale DSM 6191</name>
    <dbReference type="NCBI Taxonomy" id="1121320"/>
    <lineage>
        <taxon>Bacteria</taxon>
        <taxon>Bacillati</taxon>
        <taxon>Bacillota</taxon>
        <taxon>Clostridia</taxon>
        <taxon>Eubacteriales</taxon>
        <taxon>Clostridiaceae</taxon>
        <taxon>Clostridium</taxon>
    </lineage>
</organism>
<keyword evidence="5 13" id="KW-0812">Transmembrane</keyword>
<dbReference type="RefSeq" id="WP_073022446.1">
    <property type="nucleotide sequence ID" value="NZ_FQXU01000017.1"/>
</dbReference>
<gene>
    <name evidence="15" type="ORF">SAMN02745941_04114</name>
</gene>
<protein>
    <recommendedName>
        <fullName evidence="12">Cardiolipin synthase</fullName>
        <ecNumber evidence="12">2.7.8.-</ecNumber>
    </recommendedName>
</protein>
<dbReference type="InterPro" id="IPR027379">
    <property type="entry name" value="CLS_N"/>
</dbReference>
<keyword evidence="4" id="KW-0808">Transferase</keyword>
<dbReference type="NCBIfam" id="TIGR04265">
    <property type="entry name" value="bac_cardiolipin"/>
    <property type="match status" value="1"/>
</dbReference>
<name>A0A1M6CSZ6_9CLOT</name>
<evidence type="ECO:0000313" key="16">
    <source>
        <dbReference type="Proteomes" id="UP000184241"/>
    </source>
</evidence>
<evidence type="ECO:0000256" key="1">
    <source>
        <dbReference type="ARBA" id="ARBA00004651"/>
    </source>
</evidence>
<keyword evidence="8" id="KW-0443">Lipid metabolism</keyword>
<evidence type="ECO:0000256" key="11">
    <source>
        <dbReference type="ARBA" id="ARBA00023264"/>
    </source>
</evidence>
<accession>A0A1M6CSZ6</accession>
<evidence type="ECO:0000256" key="9">
    <source>
        <dbReference type="ARBA" id="ARBA00023136"/>
    </source>
</evidence>
<keyword evidence="11" id="KW-1208">Phospholipid metabolism</keyword>
<dbReference type="Gene3D" id="3.30.870.10">
    <property type="entry name" value="Endonuclease Chain A"/>
    <property type="match status" value="2"/>
</dbReference>
<feature type="domain" description="PLD phosphodiesterase" evidence="14">
    <location>
        <begin position="244"/>
        <end position="271"/>
    </location>
</feature>
<dbReference type="EMBL" id="FQXU01000017">
    <property type="protein sequence ID" value="SHI64215.1"/>
    <property type="molecule type" value="Genomic_DNA"/>
</dbReference>
<evidence type="ECO:0000256" key="13">
    <source>
        <dbReference type="SAM" id="Phobius"/>
    </source>
</evidence>
<dbReference type="Pfam" id="PF13396">
    <property type="entry name" value="PLDc_N"/>
    <property type="match status" value="1"/>
</dbReference>
<evidence type="ECO:0000256" key="5">
    <source>
        <dbReference type="ARBA" id="ARBA00022692"/>
    </source>
</evidence>
<evidence type="ECO:0000256" key="7">
    <source>
        <dbReference type="ARBA" id="ARBA00022989"/>
    </source>
</evidence>
<evidence type="ECO:0000256" key="10">
    <source>
        <dbReference type="ARBA" id="ARBA00023209"/>
    </source>
</evidence>
<keyword evidence="2" id="KW-1003">Cell membrane</keyword>
<evidence type="ECO:0000313" key="15">
    <source>
        <dbReference type="EMBL" id="SHI64215.1"/>
    </source>
</evidence>
<proteinExistence type="predicted"/>
<dbReference type="PANTHER" id="PTHR21248">
    <property type="entry name" value="CARDIOLIPIN SYNTHASE"/>
    <property type="match status" value="1"/>
</dbReference>
<keyword evidence="3" id="KW-0444">Lipid biosynthesis</keyword>
<evidence type="ECO:0000256" key="12">
    <source>
        <dbReference type="NCBIfam" id="TIGR04265"/>
    </source>
</evidence>
<feature type="domain" description="PLD phosphodiesterase" evidence="14">
    <location>
        <begin position="424"/>
        <end position="451"/>
    </location>
</feature>
<dbReference type="Proteomes" id="UP000184241">
    <property type="component" value="Unassembled WGS sequence"/>
</dbReference>
<dbReference type="EC" id="2.7.8.-" evidence="12"/>
<dbReference type="AlphaFoldDB" id="A0A1M6CSZ6"/>
<feature type="transmembrane region" description="Helical" evidence="13">
    <location>
        <begin position="12"/>
        <end position="31"/>
    </location>
</feature>
<sequence length="511" mass="59206">MNFLKKLLLHRITFVFVSILVQIVVLVWAVFKLDEYFVYFYGISVFISMLSVLAITNSNSNPAYKIAWIIPILSLPVLGGLFYVFFGGSKLNRRTRKKMKYIALKSSEALSSKDNILADIKDKNPIAGIQSTYIKDYAFCPPYDNTYVEYFPLGEDAYKVLIEELKKAKHYIFLEYFIITEGFMWNSILDILIEKAKEGIDVRVMYDDVGCLLTLPEGYDKKLEKLGIKCSVFNPLKPFISFRLNNRNHRKIAVIDGITGFTGGFNLADEYINEYEKYGHWKDTAIMLKGDGVWSLTVMFLTIWDFQKGIDEDFSKFKNPLISELLFNKNEYVQPFTDSPLDEEPVGEIVYLNLINKAKKYVYITTPYLIIGNEMVTALTSAAKGGIDVRIITPHIPDKRTVHEVSRSYYKTLINSGVKIYEYLPGFIHSKSYIVDDEYAVVGTINMDYRSLYLHFECGVWMYNCLSIKDIYSDFMETLERCKQISLEETNNIKWYRTVLRLILRIFSPIM</sequence>
<dbReference type="InterPro" id="IPR001736">
    <property type="entry name" value="PLipase_D/transphosphatidylase"/>
</dbReference>
<evidence type="ECO:0000256" key="6">
    <source>
        <dbReference type="ARBA" id="ARBA00022737"/>
    </source>
</evidence>
<evidence type="ECO:0000256" key="2">
    <source>
        <dbReference type="ARBA" id="ARBA00022475"/>
    </source>
</evidence>
<dbReference type="GO" id="GO:0008808">
    <property type="term" value="F:cardiolipin synthase activity"/>
    <property type="evidence" value="ECO:0007669"/>
    <property type="project" value="UniProtKB-UniRule"/>
</dbReference>
<feature type="transmembrane region" description="Helical" evidence="13">
    <location>
        <begin position="67"/>
        <end position="86"/>
    </location>
</feature>
<dbReference type="PANTHER" id="PTHR21248:SF22">
    <property type="entry name" value="PHOSPHOLIPASE D"/>
    <property type="match status" value="1"/>
</dbReference>
<evidence type="ECO:0000256" key="4">
    <source>
        <dbReference type="ARBA" id="ARBA00022679"/>
    </source>
</evidence>
<keyword evidence="6" id="KW-0677">Repeat</keyword>
<keyword evidence="10" id="KW-0594">Phospholipid biosynthesis</keyword>
<dbReference type="InterPro" id="IPR025202">
    <property type="entry name" value="PLD-like_dom"/>
</dbReference>
<reference evidence="15 16" key="1">
    <citation type="submission" date="2016-11" db="EMBL/GenBank/DDBJ databases">
        <authorList>
            <person name="Jaros S."/>
            <person name="Januszkiewicz K."/>
            <person name="Wedrychowicz H."/>
        </authorList>
    </citation>
    <scope>NUCLEOTIDE SEQUENCE [LARGE SCALE GENOMIC DNA]</scope>
    <source>
        <strain evidence="15 16">DSM 6191</strain>
    </source>
</reference>
<evidence type="ECO:0000256" key="8">
    <source>
        <dbReference type="ARBA" id="ARBA00023098"/>
    </source>
</evidence>
<feature type="transmembrane region" description="Helical" evidence="13">
    <location>
        <begin position="37"/>
        <end position="55"/>
    </location>
</feature>
<keyword evidence="7 13" id="KW-1133">Transmembrane helix</keyword>
<dbReference type="CDD" id="cd09154">
    <property type="entry name" value="PLDc_SMU_988_like_1"/>
    <property type="match status" value="1"/>
</dbReference>
<evidence type="ECO:0000256" key="3">
    <source>
        <dbReference type="ARBA" id="ARBA00022516"/>
    </source>
</evidence>
<dbReference type="CDD" id="cd09160">
    <property type="entry name" value="PLDc_SMU_988_like_2"/>
    <property type="match status" value="1"/>
</dbReference>
<dbReference type="SUPFAM" id="SSF56024">
    <property type="entry name" value="Phospholipase D/nuclease"/>
    <property type="match status" value="2"/>
</dbReference>
<dbReference type="GO" id="GO:0005886">
    <property type="term" value="C:plasma membrane"/>
    <property type="evidence" value="ECO:0007669"/>
    <property type="project" value="UniProtKB-SubCell"/>
</dbReference>
<dbReference type="InterPro" id="IPR022924">
    <property type="entry name" value="Cardiolipin_synthase"/>
</dbReference>
<dbReference type="Pfam" id="PF13091">
    <property type="entry name" value="PLDc_2"/>
    <property type="match status" value="2"/>
</dbReference>
<keyword evidence="9 13" id="KW-0472">Membrane</keyword>
<dbReference type="PROSITE" id="PS50035">
    <property type="entry name" value="PLD"/>
    <property type="match status" value="2"/>
</dbReference>
<evidence type="ECO:0000259" key="14">
    <source>
        <dbReference type="PROSITE" id="PS50035"/>
    </source>
</evidence>
<comment type="subcellular location">
    <subcellularLocation>
        <location evidence="1">Cell membrane</location>
        <topology evidence="1">Multi-pass membrane protein</topology>
    </subcellularLocation>
</comment>
<dbReference type="GO" id="GO:0032049">
    <property type="term" value="P:cardiolipin biosynthetic process"/>
    <property type="evidence" value="ECO:0007669"/>
    <property type="project" value="UniProtKB-UniRule"/>
</dbReference>